<dbReference type="AlphaFoldDB" id="A0AA39X6Y6"/>
<keyword evidence="2" id="KW-1133">Transmembrane helix</keyword>
<keyword evidence="2" id="KW-0472">Membrane</keyword>
<accession>A0AA39X6Y6</accession>
<feature type="compositionally biased region" description="Low complexity" evidence="1">
    <location>
        <begin position="273"/>
        <end position="287"/>
    </location>
</feature>
<organism evidence="3 4">
    <name type="scientific">Bombardia bombarda</name>
    <dbReference type="NCBI Taxonomy" id="252184"/>
    <lineage>
        <taxon>Eukaryota</taxon>
        <taxon>Fungi</taxon>
        <taxon>Dikarya</taxon>
        <taxon>Ascomycota</taxon>
        <taxon>Pezizomycotina</taxon>
        <taxon>Sordariomycetes</taxon>
        <taxon>Sordariomycetidae</taxon>
        <taxon>Sordariales</taxon>
        <taxon>Lasiosphaeriaceae</taxon>
        <taxon>Bombardia</taxon>
    </lineage>
</organism>
<evidence type="ECO:0000256" key="2">
    <source>
        <dbReference type="SAM" id="Phobius"/>
    </source>
</evidence>
<dbReference type="Proteomes" id="UP001174934">
    <property type="component" value="Unassembled WGS sequence"/>
</dbReference>
<feature type="region of interest" description="Disordered" evidence="1">
    <location>
        <begin position="209"/>
        <end position="322"/>
    </location>
</feature>
<gene>
    <name evidence="3" type="ORF">B0T17DRAFT_486911</name>
</gene>
<dbReference type="EMBL" id="JAULSR010000002">
    <property type="protein sequence ID" value="KAK0628449.1"/>
    <property type="molecule type" value="Genomic_DNA"/>
</dbReference>
<feature type="compositionally biased region" description="Polar residues" evidence="1">
    <location>
        <begin position="67"/>
        <end position="94"/>
    </location>
</feature>
<feature type="region of interest" description="Disordered" evidence="1">
    <location>
        <begin position="51"/>
        <end position="124"/>
    </location>
</feature>
<protein>
    <submittedName>
        <fullName evidence="3">Uncharacterized protein</fullName>
    </submittedName>
</protein>
<keyword evidence="4" id="KW-1185">Reference proteome</keyword>
<feature type="region of interest" description="Disordered" evidence="1">
    <location>
        <begin position="147"/>
        <end position="196"/>
    </location>
</feature>
<feature type="compositionally biased region" description="Basic and acidic residues" evidence="1">
    <location>
        <begin position="251"/>
        <end position="262"/>
    </location>
</feature>
<name>A0AA39X6Y6_9PEZI</name>
<proteinExistence type="predicted"/>
<sequence>MSRPNAEILVHIAAPSRTTDDTDYRTLASAYLNFVPKKRIPLVVTEKPSYNVPGEDGRDFHDYAEAPSTQEPRTINSPNMSFQSVYDNMNSPRLQQVEDGGFQGSQSQSSWRAPPSVVPDSIPDNNLAMSQFCSPTRILEHFLDTFDSSQDHSPKELSSFDGQNLPTHTASHKTQNPAVSSPPPYSSSPESNHDETIIPLSPILSTVDGNVNINNKRPRPTTPPSVSYDETRISSSYPNPSEPSQPDPTSLEERIPSSRAESEPPTAKRPRLSVSSAPKSPPADSSPTTGKAVLARSTSDIGPRQERAKAQRSAAQGGGGTLTNVFSSTTLEIFSPAPPAGIHDLDPADLVTDALAELARELNLAKRFRPSSQTREVRPFERGYWLVDCSSWDGALKQSCWSFLGGYLPKGAAGWGVWCGRDAPFSWLRMYCFGHAVGHIYLLLYLVSKRRVLYTGAEWVAGDGAVVVVMEGKGG</sequence>
<evidence type="ECO:0000313" key="3">
    <source>
        <dbReference type="EMBL" id="KAK0628449.1"/>
    </source>
</evidence>
<evidence type="ECO:0000313" key="4">
    <source>
        <dbReference type="Proteomes" id="UP001174934"/>
    </source>
</evidence>
<keyword evidence="2" id="KW-0812">Transmembrane</keyword>
<reference evidence="3" key="1">
    <citation type="submission" date="2023-06" db="EMBL/GenBank/DDBJ databases">
        <title>Genome-scale phylogeny and comparative genomics of the fungal order Sordariales.</title>
        <authorList>
            <consortium name="Lawrence Berkeley National Laboratory"/>
            <person name="Hensen N."/>
            <person name="Bonometti L."/>
            <person name="Westerberg I."/>
            <person name="Brannstrom I.O."/>
            <person name="Guillou S."/>
            <person name="Cros-Aarteil S."/>
            <person name="Calhoun S."/>
            <person name="Haridas S."/>
            <person name="Kuo A."/>
            <person name="Mondo S."/>
            <person name="Pangilinan J."/>
            <person name="Riley R."/>
            <person name="LaButti K."/>
            <person name="Andreopoulos B."/>
            <person name="Lipzen A."/>
            <person name="Chen C."/>
            <person name="Yanf M."/>
            <person name="Daum C."/>
            <person name="Ng V."/>
            <person name="Clum A."/>
            <person name="Steindorff A."/>
            <person name="Ohm R."/>
            <person name="Martin F."/>
            <person name="Silar P."/>
            <person name="Natvig D."/>
            <person name="Lalanne C."/>
            <person name="Gautier V."/>
            <person name="Ament-velasquez S.L."/>
            <person name="Kruys A."/>
            <person name="Hutchinson M.I."/>
            <person name="Powell A.J."/>
            <person name="Barry K."/>
            <person name="Miller A.N."/>
            <person name="Grigoriev I.V."/>
            <person name="Debuchy R."/>
            <person name="Gladieux P."/>
            <person name="Thoren M.H."/>
            <person name="Johannesson H."/>
        </authorList>
    </citation>
    <scope>NUCLEOTIDE SEQUENCE</scope>
    <source>
        <strain evidence="3">SMH3391-2</strain>
    </source>
</reference>
<comment type="caution">
    <text evidence="3">The sequence shown here is derived from an EMBL/GenBank/DDBJ whole genome shotgun (WGS) entry which is preliminary data.</text>
</comment>
<feature type="transmembrane region" description="Helical" evidence="2">
    <location>
        <begin position="427"/>
        <end position="447"/>
    </location>
</feature>
<feature type="compositionally biased region" description="Polar residues" evidence="1">
    <location>
        <begin position="160"/>
        <end position="179"/>
    </location>
</feature>
<evidence type="ECO:0000256" key="1">
    <source>
        <dbReference type="SAM" id="MobiDB-lite"/>
    </source>
</evidence>
<feature type="compositionally biased region" description="Basic and acidic residues" evidence="1">
    <location>
        <begin position="55"/>
        <end position="64"/>
    </location>
</feature>